<proteinExistence type="predicted"/>
<comment type="caution">
    <text evidence="1">The sequence shown here is derived from an EMBL/GenBank/DDBJ whole genome shotgun (WGS) entry which is preliminary data.</text>
</comment>
<keyword evidence="2" id="KW-1185">Reference proteome</keyword>
<evidence type="ECO:0000313" key="2">
    <source>
        <dbReference type="Proteomes" id="UP001610444"/>
    </source>
</evidence>
<organism evidence="1 2">
    <name type="scientific">Aspergillus pseudodeflectus</name>
    <dbReference type="NCBI Taxonomy" id="176178"/>
    <lineage>
        <taxon>Eukaryota</taxon>
        <taxon>Fungi</taxon>
        <taxon>Dikarya</taxon>
        <taxon>Ascomycota</taxon>
        <taxon>Pezizomycotina</taxon>
        <taxon>Eurotiomycetes</taxon>
        <taxon>Eurotiomycetidae</taxon>
        <taxon>Eurotiales</taxon>
        <taxon>Aspergillaceae</taxon>
        <taxon>Aspergillus</taxon>
        <taxon>Aspergillus subgen. Nidulantes</taxon>
    </lineage>
</organism>
<dbReference type="EMBL" id="JBFXLR010000009">
    <property type="protein sequence ID" value="KAL2855594.1"/>
    <property type="molecule type" value="Genomic_DNA"/>
</dbReference>
<protein>
    <submittedName>
        <fullName evidence="1">Uncharacterized protein</fullName>
    </submittedName>
</protein>
<name>A0ABR4KTH8_9EURO</name>
<gene>
    <name evidence="1" type="ORF">BJX68DRAFT_263952</name>
</gene>
<dbReference type="Proteomes" id="UP001610444">
    <property type="component" value="Unassembled WGS sequence"/>
</dbReference>
<accession>A0ABR4KTH8</accession>
<dbReference type="RefSeq" id="XP_070902001.1">
    <property type="nucleotide sequence ID" value="XM_071044816.1"/>
</dbReference>
<reference evidence="1 2" key="1">
    <citation type="submission" date="2024-07" db="EMBL/GenBank/DDBJ databases">
        <title>Section-level genome sequencing and comparative genomics of Aspergillus sections Usti and Cavernicolus.</title>
        <authorList>
            <consortium name="Lawrence Berkeley National Laboratory"/>
            <person name="Nybo J.L."/>
            <person name="Vesth T.C."/>
            <person name="Theobald S."/>
            <person name="Frisvad J.C."/>
            <person name="Larsen T.O."/>
            <person name="Kjaerboelling I."/>
            <person name="Rothschild-Mancinelli K."/>
            <person name="Lyhne E.K."/>
            <person name="Kogle M.E."/>
            <person name="Barry K."/>
            <person name="Clum A."/>
            <person name="Na H."/>
            <person name="Ledsgaard L."/>
            <person name="Lin J."/>
            <person name="Lipzen A."/>
            <person name="Kuo A."/>
            <person name="Riley R."/>
            <person name="Mondo S."/>
            <person name="LaButti K."/>
            <person name="Haridas S."/>
            <person name="Pangalinan J."/>
            <person name="Salamov A.A."/>
            <person name="Simmons B.A."/>
            <person name="Magnuson J.K."/>
            <person name="Chen J."/>
            <person name="Drula E."/>
            <person name="Henrissat B."/>
            <person name="Wiebenga A."/>
            <person name="Lubbers R.J."/>
            <person name="Gomes A.C."/>
            <person name="Macurrencykelacurrency M.R."/>
            <person name="Stajich J."/>
            <person name="Grigoriev I.V."/>
            <person name="Mortensen U.H."/>
            <person name="De vries R.P."/>
            <person name="Baker S.E."/>
            <person name="Andersen M.R."/>
        </authorList>
    </citation>
    <scope>NUCLEOTIDE SEQUENCE [LARGE SCALE GENOMIC DNA]</scope>
    <source>
        <strain evidence="1 2">CBS 756.74</strain>
    </source>
</reference>
<sequence length="296" mass="33147">MTANGDDAAIAAEDMERAINAPGPGFLGILQAAPSNIRQYAYQDREQFLNIVNHESSNVDGLFLLTGVKNDIFHSTFYIPEDEGPFSTWLAYDAELQLLLFRMNESPIHSTASPSFQDMLHDTLGEMGMARQLQPVGAALWQTLTGGKRPDHAWRPRASWLRNCHGWPNLVLEVALSETQQKLQSDIRWWLQRSQGQVNNVTVLGFVITHNAPRITIDKWTNDPNGNARLQQRIIIAKRRGAGEITITGGPLVIGFESLFERAPTATEPDVSIDEEKLEFWARGIGGEEEEEEEEP</sequence>
<dbReference type="GeneID" id="98159980"/>
<evidence type="ECO:0000313" key="1">
    <source>
        <dbReference type="EMBL" id="KAL2855594.1"/>
    </source>
</evidence>